<dbReference type="PIRSF" id="PIRSF033563">
    <property type="entry name" value="UCP033563"/>
    <property type="match status" value="1"/>
</dbReference>
<dbReference type="PANTHER" id="PTHR36454">
    <property type="entry name" value="LMO2823 PROTEIN"/>
    <property type="match status" value="1"/>
</dbReference>
<evidence type="ECO:0000313" key="2">
    <source>
        <dbReference type="Proteomes" id="UP001337681"/>
    </source>
</evidence>
<reference evidence="1 2" key="1">
    <citation type="submission" date="2024-01" db="EMBL/GenBank/DDBJ databases">
        <title>Pedobacter sp. nov., isolated from oil-contaminated soil.</title>
        <authorList>
            <person name="Le N.T.T."/>
        </authorList>
    </citation>
    <scope>NUCLEOTIDE SEQUENCE [LARGE SCALE GENOMIC DNA]</scope>
    <source>
        <strain evidence="1 2">VNH31</strain>
    </source>
</reference>
<evidence type="ECO:0000313" key="1">
    <source>
        <dbReference type="EMBL" id="MEE1885676.1"/>
    </source>
</evidence>
<dbReference type="InterPro" id="IPR008323">
    <property type="entry name" value="UCP033563"/>
</dbReference>
<comment type="caution">
    <text evidence="1">The sequence shown here is derived from an EMBL/GenBank/DDBJ whole genome shotgun (WGS) entry which is preliminary data.</text>
</comment>
<dbReference type="Pfam" id="PF06245">
    <property type="entry name" value="DUF1015"/>
    <property type="match status" value="1"/>
</dbReference>
<protein>
    <submittedName>
        <fullName evidence="1">DUF1015 family protein</fullName>
    </submittedName>
</protein>
<gene>
    <name evidence="1" type="ORF">VRU49_09635</name>
</gene>
<proteinExistence type="predicted"/>
<sequence>MSRIKAFNAIVPNKGLAAEVVTRPLECYSLGEARLIASENIYSFLHLINPELDNQYLRGSRQELIYKKISDNIESFLDAKYIEKINQPSIFIYRVNNKGRLQTGYWTLTSVLDNMENTILKHELTVARREKLLADYLQQTCLDANPVLITHEVNPVLKRFIEKYTALSPIIQFEYNDGSFHELWQISDEQELEEVELAFRSLEKVYLADGHHRIASMTNMALAKSKLDPNEDFNAPYNYFTSVYMDFEEVKIYQFHRLVKDILNFNTKSFLAAIEYKFDIVPLTNDYVPASSREIGMYLDNKWYKLIPHSDLFKGDVVKDLDVSILHDHILFPILDIEDPRTDARIQYEGGLAPISELKRLVDSENFKVLFTLCPTSLEELKAVADAGASMPPKSTWVEPKFLVGLVINYFA</sequence>
<dbReference type="RefSeq" id="WP_330146571.1">
    <property type="nucleotide sequence ID" value="NZ_JAZDQU010000002.1"/>
</dbReference>
<dbReference type="EMBL" id="JAZDQU010000002">
    <property type="protein sequence ID" value="MEE1885676.1"/>
    <property type="molecule type" value="Genomic_DNA"/>
</dbReference>
<keyword evidence="2" id="KW-1185">Reference proteome</keyword>
<accession>A0ABU7H545</accession>
<dbReference type="PANTHER" id="PTHR36454:SF1">
    <property type="entry name" value="DUF1015 DOMAIN-CONTAINING PROTEIN"/>
    <property type="match status" value="1"/>
</dbReference>
<organism evidence="1 2">
    <name type="scientific">Pedobacter flavus</name>
    <dbReference type="NCBI Taxonomy" id="3113906"/>
    <lineage>
        <taxon>Bacteria</taxon>
        <taxon>Pseudomonadati</taxon>
        <taxon>Bacteroidota</taxon>
        <taxon>Sphingobacteriia</taxon>
        <taxon>Sphingobacteriales</taxon>
        <taxon>Sphingobacteriaceae</taxon>
        <taxon>Pedobacter</taxon>
    </lineage>
</organism>
<dbReference type="Proteomes" id="UP001337681">
    <property type="component" value="Unassembled WGS sequence"/>
</dbReference>
<name>A0ABU7H545_9SPHI</name>